<dbReference type="Pfam" id="PF06144">
    <property type="entry name" value="DNA_pol3_delta"/>
    <property type="match status" value="1"/>
</dbReference>
<dbReference type="InterPro" id="IPR027417">
    <property type="entry name" value="P-loop_NTPase"/>
</dbReference>
<dbReference type="SUPFAM" id="SSF48019">
    <property type="entry name" value="post-AAA+ oligomerization domain-like"/>
    <property type="match status" value="1"/>
</dbReference>
<keyword evidence="5" id="KW-0235">DNA replication</keyword>
<dbReference type="CDD" id="cd18138">
    <property type="entry name" value="HLD_clamp_pol_III_delta"/>
    <property type="match status" value="1"/>
</dbReference>
<dbReference type="EMBL" id="JBAWKS010000001">
    <property type="protein sequence ID" value="MEI4549144.1"/>
    <property type="molecule type" value="Genomic_DNA"/>
</dbReference>
<comment type="similarity">
    <text evidence="7">Belongs to the DNA polymerase HolA subunit family.</text>
</comment>
<evidence type="ECO:0000256" key="9">
    <source>
        <dbReference type="NCBIfam" id="TIGR01128"/>
    </source>
</evidence>
<evidence type="ECO:0000313" key="13">
    <source>
        <dbReference type="Proteomes" id="UP001382455"/>
    </source>
</evidence>
<dbReference type="GO" id="GO:0003887">
    <property type="term" value="F:DNA-directed DNA polymerase activity"/>
    <property type="evidence" value="ECO:0007669"/>
    <property type="project" value="UniProtKB-EC"/>
</dbReference>
<reference evidence="12 13" key="1">
    <citation type="submission" date="2023-12" db="EMBL/GenBank/DDBJ databases">
        <title>Friends and Foes: Symbiotic and Algicidal bacterial influence on Karenia brevis blooms.</title>
        <authorList>
            <person name="Fei C."/>
            <person name="Mohamed A.R."/>
            <person name="Booker A."/>
            <person name="Arshad M."/>
            <person name="Klass S."/>
            <person name="Ahn S."/>
            <person name="Gilbert P.M."/>
            <person name="Heil C.A."/>
            <person name="Martinez J.M."/>
            <person name="Amin S.A."/>
        </authorList>
    </citation>
    <scope>NUCLEOTIDE SEQUENCE [LARGE SCALE GENOMIC DNA]</scope>
    <source>
        <strain evidence="12 13">CE15</strain>
    </source>
</reference>
<evidence type="ECO:0000256" key="7">
    <source>
        <dbReference type="ARBA" id="ARBA00034754"/>
    </source>
</evidence>
<dbReference type="SUPFAM" id="SSF52540">
    <property type="entry name" value="P-loop containing nucleoside triphosphate hydrolases"/>
    <property type="match status" value="1"/>
</dbReference>
<dbReference type="Proteomes" id="UP001382455">
    <property type="component" value="Unassembled WGS sequence"/>
</dbReference>
<comment type="catalytic activity">
    <reaction evidence="8">
        <text>DNA(n) + a 2'-deoxyribonucleoside 5'-triphosphate = DNA(n+1) + diphosphate</text>
        <dbReference type="Rhea" id="RHEA:22508"/>
        <dbReference type="Rhea" id="RHEA-COMP:17339"/>
        <dbReference type="Rhea" id="RHEA-COMP:17340"/>
        <dbReference type="ChEBI" id="CHEBI:33019"/>
        <dbReference type="ChEBI" id="CHEBI:61560"/>
        <dbReference type="ChEBI" id="CHEBI:173112"/>
        <dbReference type="EC" id="2.7.7.7"/>
    </reaction>
</comment>
<dbReference type="Pfam" id="PF14840">
    <property type="entry name" value="DNA_pol3_delt_C"/>
    <property type="match status" value="1"/>
</dbReference>
<evidence type="ECO:0000256" key="2">
    <source>
        <dbReference type="ARBA" id="ARBA00017703"/>
    </source>
</evidence>
<dbReference type="InterPro" id="IPR010372">
    <property type="entry name" value="DNA_pol3_delta_N"/>
</dbReference>
<dbReference type="InterPro" id="IPR008921">
    <property type="entry name" value="DNA_pol3_clamp-load_cplx_C"/>
</dbReference>
<evidence type="ECO:0000313" key="12">
    <source>
        <dbReference type="EMBL" id="MEI4549144.1"/>
    </source>
</evidence>
<evidence type="ECO:0000256" key="1">
    <source>
        <dbReference type="ARBA" id="ARBA00012417"/>
    </source>
</evidence>
<sequence>MRIYPNQLVAQLKQGLTPFYLLFGEEAFLLNQAANQVKSIAKAQGFDEVIRFAASPQFDWQEIVQEYASLSLFANRKIIELELGDSKPNAAASKLLQTLAQNPNPDCILVIKGEKVGNDIQRGAWFKALDKHGLFVPCYPLQGKQLFAWLEQQCQSLNLRLSADAKTLLVDYNQDNLFAISQELEKLSLLNISGEINAQTLAPTLVNQSRLDVFDLSDALLKGDSVQISKVMLKLKQENVEPTIILWALVREFESLQAMQQAIANGESFNAIFSQFKVWKNKQAITEQALRRLTHVELNALGDVLAEFDLAYKQHQHIDAYQHLLHIALMFVGPLPFSVPFNAKVEQYANL</sequence>
<dbReference type="PANTHER" id="PTHR34388">
    <property type="entry name" value="DNA POLYMERASE III SUBUNIT DELTA"/>
    <property type="match status" value="1"/>
</dbReference>
<keyword evidence="6" id="KW-0239">DNA-directed DNA polymerase</keyword>
<organism evidence="12 13">
    <name type="scientific">Pseudoalteromonas spongiae</name>
    <dbReference type="NCBI Taxonomy" id="298657"/>
    <lineage>
        <taxon>Bacteria</taxon>
        <taxon>Pseudomonadati</taxon>
        <taxon>Pseudomonadota</taxon>
        <taxon>Gammaproteobacteria</taxon>
        <taxon>Alteromonadales</taxon>
        <taxon>Pseudoalteromonadaceae</taxon>
        <taxon>Pseudoalteromonas</taxon>
    </lineage>
</organism>
<dbReference type="NCBIfam" id="TIGR01128">
    <property type="entry name" value="holA"/>
    <property type="match status" value="1"/>
</dbReference>
<dbReference type="EC" id="2.7.7.7" evidence="1 9"/>
<keyword evidence="13" id="KW-1185">Reference proteome</keyword>
<dbReference type="RefSeq" id="WP_010560407.1">
    <property type="nucleotide sequence ID" value="NZ_JBAWKS010000001.1"/>
</dbReference>
<dbReference type="InterPro" id="IPR032780">
    <property type="entry name" value="DNA_pol3_delt_C"/>
</dbReference>
<evidence type="ECO:0000259" key="10">
    <source>
        <dbReference type="Pfam" id="PF06144"/>
    </source>
</evidence>
<accession>A0ABU8EQA3</accession>
<keyword evidence="4 12" id="KW-0548">Nucleotidyltransferase</keyword>
<evidence type="ECO:0000256" key="8">
    <source>
        <dbReference type="ARBA" id="ARBA00049244"/>
    </source>
</evidence>
<evidence type="ECO:0000256" key="4">
    <source>
        <dbReference type="ARBA" id="ARBA00022695"/>
    </source>
</evidence>
<dbReference type="Gene3D" id="1.10.8.60">
    <property type="match status" value="1"/>
</dbReference>
<evidence type="ECO:0000256" key="3">
    <source>
        <dbReference type="ARBA" id="ARBA00022679"/>
    </source>
</evidence>
<gene>
    <name evidence="12" type="primary">holA</name>
    <name evidence="12" type="ORF">WAE96_05415</name>
</gene>
<dbReference type="Gene3D" id="3.40.50.300">
    <property type="entry name" value="P-loop containing nucleotide triphosphate hydrolases"/>
    <property type="match status" value="1"/>
</dbReference>
<name>A0ABU8EQA3_9GAMM</name>
<evidence type="ECO:0000256" key="6">
    <source>
        <dbReference type="ARBA" id="ARBA00022932"/>
    </source>
</evidence>
<protein>
    <recommendedName>
        <fullName evidence="2 9">DNA polymerase III subunit delta</fullName>
        <ecNumber evidence="1 9">2.7.7.7</ecNumber>
    </recommendedName>
</protein>
<dbReference type="PANTHER" id="PTHR34388:SF1">
    <property type="entry name" value="DNA POLYMERASE III SUBUNIT DELTA"/>
    <property type="match status" value="1"/>
</dbReference>
<feature type="domain" description="DNA polymerase III delta N-terminal" evidence="10">
    <location>
        <begin position="20"/>
        <end position="138"/>
    </location>
</feature>
<keyword evidence="3 12" id="KW-0808">Transferase</keyword>
<comment type="caution">
    <text evidence="12">The sequence shown here is derived from an EMBL/GenBank/DDBJ whole genome shotgun (WGS) entry which is preliminary data.</text>
</comment>
<evidence type="ECO:0000259" key="11">
    <source>
        <dbReference type="Pfam" id="PF14840"/>
    </source>
</evidence>
<evidence type="ECO:0000256" key="5">
    <source>
        <dbReference type="ARBA" id="ARBA00022705"/>
    </source>
</evidence>
<dbReference type="Gene3D" id="1.20.272.10">
    <property type="match status" value="1"/>
</dbReference>
<feature type="domain" description="DNA polymerase III subunit delta C-terminal" evidence="11">
    <location>
        <begin position="214"/>
        <end position="331"/>
    </location>
</feature>
<dbReference type="InterPro" id="IPR005790">
    <property type="entry name" value="DNA_polIII_delta"/>
</dbReference>
<proteinExistence type="inferred from homology"/>